<comment type="caution">
    <text evidence="1">The sequence shown here is derived from an EMBL/GenBank/DDBJ whole genome shotgun (WGS) entry which is preliminary data.</text>
</comment>
<keyword evidence="2" id="KW-1185">Reference proteome</keyword>
<dbReference type="AlphaFoldDB" id="A0A9W8Q868"/>
<evidence type="ECO:0000313" key="2">
    <source>
        <dbReference type="Proteomes" id="UP001144673"/>
    </source>
</evidence>
<dbReference type="RefSeq" id="XP_056050709.1">
    <property type="nucleotide sequence ID" value="XM_056193700.1"/>
</dbReference>
<name>A0A9W8Q868_AKAMU</name>
<proteinExistence type="predicted"/>
<gene>
    <name evidence="1" type="ORF">LMH87_002274</name>
</gene>
<sequence>MAVADLESLLEDEEYWDDGQCDLLVPQSTSYDIFQEIPYEEPTYNAIDGILLPTKSSLGVQVCRFSTFQGTLALQPCINHERQHGIFDALEEYEAGDPMGGLFVENASLATSLIGFKEMLGPGWTRFTKDRMMVQTDLMEQLCIAHCHRKLQSSFEVPSNIL</sequence>
<reference evidence="1" key="1">
    <citation type="journal article" date="2023" name="Access Microbiol">
        <title>De-novo genome assembly for Akanthomyces muscarius, a biocontrol agent of insect agricultural pests.</title>
        <authorList>
            <person name="Erdos Z."/>
            <person name="Studholme D.J."/>
            <person name="Raymond B."/>
            <person name="Sharma M."/>
        </authorList>
    </citation>
    <scope>NUCLEOTIDE SEQUENCE</scope>
    <source>
        <strain evidence="1">Ve6</strain>
    </source>
</reference>
<dbReference type="Proteomes" id="UP001144673">
    <property type="component" value="Chromosome 3"/>
</dbReference>
<protein>
    <submittedName>
        <fullName evidence="1">Uncharacterized protein</fullName>
    </submittedName>
</protein>
<accession>A0A9W8Q868</accession>
<dbReference type="EMBL" id="JAJHUN010000010">
    <property type="protein sequence ID" value="KAJ4147768.1"/>
    <property type="molecule type" value="Genomic_DNA"/>
</dbReference>
<evidence type="ECO:0000313" key="1">
    <source>
        <dbReference type="EMBL" id="KAJ4147768.1"/>
    </source>
</evidence>
<organism evidence="1 2">
    <name type="scientific">Akanthomyces muscarius</name>
    <name type="common">Entomopathogenic fungus</name>
    <name type="synonym">Lecanicillium muscarium</name>
    <dbReference type="NCBI Taxonomy" id="2231603"/>
    <lineage>
        <taxon>Eukaryota</taxon>
        <taxon>Fungi</taxon>
        <taxon>Dikarya</taxon>
        <taxon>Ascomycota</taxon>
        <taxon>Pezizomycotina</taxon>
        <taxon>Sordariomycetes</taxon>
        <taxon>Hypocreomycetidae</taxon>
        <taxon>Hypocreales</taxon>
        <taxon>Cordycipitaceae</taxon>
        <taxon>Akanthomyces</taxon>
    </lineage>
</organism>
<dbReference type="KEGG" id="amus:LMH87_002274"/>
<dbReference type="GeneID" id="80889433"/>